<dbReference type="SMART" id="SM00530">
    <property type="entry name" value="HTH_XRE"/>
    <property type="match status" value="1"/>
</dbReference>
<dbReference type="STRING" id="37625.SAMN05660420_00506"/>
<dbReference type="EMBL" id="FNQN01000001">
    <property type="protein sequence ID" value="SDZ82796.1"/>
    <property type="molecule type" value="Genomic_DNA"/>
</dbReference>
<feature type="domain" description="HTH cro/C1-type" evidence="2">
    <location>
        <begin position="17"/>
        <end position="71"/>
    </location>
</feature>
<dbReference type="PROSITE" id="PS50943">
    <property type="entry name" value="HTH_CROC1"/>
    <property type="match status" value="1"/>
</dbReference>
<dbReference type="GO" id="GO:0003700">
    <property type="term" value="F:DNA-binding transcription factor activity"/>
    <property type="evidence" value="ECO:0007669"/>
    <property type="project" value="TreeGrafter"/>
</dbReference>
<dbReference type="InterPro" id="IPR001387">
    <property type="entry name" value="Cro/C1-type_HTH"/>
</dbReference>
<dbReference type="CDD" id="cd02209">
    <property type="entry name" value="cupin_XRE_C"/>
    <property type="match status" value="1"/>
</dbReference>
<dbReference type="SUPFAM" id="SSF47413">
    <property type="entry name" value="lambda repressor-like DNA-binding domains"/>
    <property type="match status" value="1"/>
</dbReference>
<gene>
    <name evidence="3" type="ORF">SAMN05660420_00506</name>
</gene>
<dbReference type="PANTHER" id="PTHR46797">
    <property type="entry name" value="HTH-TYPE TRANSCRIPTIONAL REGULATOR"/>
    <property type="match status" value="1"/>
</dbReference>
<reference evidence="3 4" key="1">
    <citation type="submission" date="2016-10" db="EMBL/GenBank/DDBJ databases">
        <authorList>
            <person name="de Groot N.N."/>
        </authorList>
    </citation>
    <scope>NUCLEOTIDE SEQUENCE [LARGE SCALE GENOMIC DNA]</scope>
    <source>
        <strain evidence="3 4">DSM 7343</strain>
    </source>
</reference>
<keyword evidence="4" id="KW-1185">Reference proteome</keyword>
<evidence type="ECO:0000313" key="3">
    <source>
        <dbReference type="EMBL" id="SDZ82796.1"/>
    </source>
</evidence>
<evidence type="ECO:0000313" key="4">
    <source>
        <dbReference type="Proteomes" id="UP000199409"/>
    </source>
</evidence>
<dbReference type="InterPro" id="IPR011051">
    <property type="entry name" value="RmlC_Cupin_sf"/>
</dbReference>
<dbReference type="CDD" id="cd00093">
    <property type="entry name" value="HTH_XRE"/>
    <property type="match status" value="1"/>
</dbReference>
<dbReference type="InterPro" id="IPR050807">
    <property type="entry name" value="TransReg_Diox_bact_type"/>
</dbReference>
<evidence type="ECO:0000256" key="1">
    <source>
        <dbReference type="ARBA" id="ARBA00023125"/>
    </source>
</evidence>
<name>A0A1H3W6V0_9BACT</name>
<sequence>MNEFRTEVKELQIGQKIRQLRQLRRMTLQDLSDTIELSKPLLSQIENDQVIPPLATLLRVAKGLRVPLQTFFEEEDNQQKCLVIRADDAKQMNRSPGHSGSPQPYFYHSLAYGKKHKHMEPFLVEFDPKQTDQSLPVSHAGEEFFYILEGQIELRHGKETYILNAGDSVYWDSNEPHRLRALGTQIAHGIAVLYPRN</sequence>
<dbReference type="Proteomes" id="UP000199409">
    <property type="component" value="Unassembled WGS sequence"/>
</dbReference>
<evidence type="ECO:0000259" key="2">
    <source>
        <dbReference type="PROSITE" id="PS50943"/>
    </source>
</evidence>
<dbReference type="GO" id="GO:0003677">
    <property type="term" value="F:DNA binding"/>
    <property type="evidence" value="ECO:0007669"/>
    <property type="project" value="UniProtKB-KW"/>
</dbReference>
<keyword evidence="1" id="KW-0238">DNA-binding</keyword>
<dbReference type="GO" id="GO:0005829">
    <property type="term" value="C:cytosol"/>
    <property type="evidence" value="ECO:0007669"/>
    <property type="project" value="TreeGrafter"/>
</dbReference>
<dbReference type="Gene3D" id="1.10.260.40">
    <property type="entry name" value="lambda repressor-like DNA-binding domains"/>
    <property type="match status" value="1"/>
</dbReference>
<dbReference type="Pfam" id="PF07883">
    <property type="entry name" value="Cupin_2"/>
    <property type="match status" value="1"/>
</dbReference>
<dbReference type="RefSeq" id="WP_092344368.1">
    <property type="nucleotide sequence ID" value="NZ_FNQN01000001.1"/>
</dbReference>
<dbReference type="InterPro" id="IPR010982">
    <property type="entry name" value="Lambda_DNA-bd_dom_sf"/>
</dbReference>
<dbReference type="Gene3D" id="2.60.120.10">
    <property type="entry name" value="Jelly Rolls"/>
    <property type="match status" value="1"/>
</dbReference>
<protein>
    <submittedName>
        <fullName evidence="3">Transcriptional regulator, XRE family with cupin sensor</fullName>
    </submittedName>
</protein>
<dbReference type="InterPro" id="IPR013096">
    <property type="entry name" value="Cupin_2"/>
</dbReference>
<dbReference type="PANTHER" id="PTHR46797:SF19">
    <property type="entry name" value="BLL2473 PROTEIN"/>
    <property type="match status" value="1"/>
</dbReference>
<dbReference type="OrthoDB" id="5343295at2"/>
<dbReference type="Pfam" id="PF01381">
    <property type="entry name" value="HTH_3"/>
    <property type="match status" value="1"/>
</dbReference>
<dbReference type="AlphaFoldDB" id="A0A1H3W6V0"/>
<dbReference type="SUPFAM" id="SSF51182">
    <property type="entry name" value="RmlC-like cupins"/>
    <property type="match status" value="1"/>
</dbReference>
<organism evidence="3 4">
    <name type="scientific">Desulfuromusa kysingii</name>
    <dbReference type="NCBI Taxonomy" id="37625"/>
    <lineage>
        <taxon>Bacteria</taxon>
        <taxon>Pseudomonadati</taxon>
        <taxon>Thermodesulfobacteriota</taxon>
        <taxon>Desulfuromonadia</taxon>
        <taxon>Desulfuromonadales</taxon>
        <taxon>Geopsychrobacteraceae</taxon>
        <taxon>Desulfuromusa</taxon>
    </lineage>
</organism>
<dbReference type="InterPro" id="IPR014710">
    <property type="entry name" value="RmlC-like_jellyroll"/>
</dbReference>
<accession>A0A1H3W6V0</accession>
<proteinExistence type="predicted"/>